<evidence type="ECO:0000256" key="1">
    <source>
        <dbReference type="ARBA" id="ARBA00009677"/>
    </source>
</evidence>
<dbReference type="RefSeq" id="WP_221859454.1">
    <property type="nucleotide sequence ID" value="NZ_JAIKTU010000003.1"/>
</dbReference>
<dbReference type="Pfam" id="PF22692">
    <property type="entry name" value="LlgE_F_G_D1"/>
    <property type="match status" value="1"/>
</dbReference>
<organism evidence="6 7">
    <name type="scientific">Clostridium sardiniense</name>
    <name type="common">Clostridium absonum</name>
    <dbReference type="NCBI Taxonomy" id="29369"/>
    <lineage>
        <taxon>Bacteria</taxon>
        <taxon>Bacillati</taxon>
        <taxon>Bacillota</taxon>
        <taxon>Clostridia</taxon>
        <taxon>Eubacteriales</taxon>
        <taxon>Clostridiaceae</taxon>
        <taxon>Clostridium</taxon>
    </lineage>
</organism>
<dbReference type="PANTHER" id="PTHR30435">
    <property type="entry name" value="FLAGELLAR PROTEIN"/>
    <property type="match status" value="1"/>
</dbReference>
<feature type="domain" description="Flagellar hook protein FlgE/F/G-like D1" evidence="5">
    <location>
        <begin position="97"/>
        <end position="157"/>
    </location>
</feature>
<evidence type="ECO:0000259" key="3">
    <source>
        <dbReference type="Pfam" id="PF00460"/>
    </source>
</evidence>
<keyword evidence="6" id="KW-0282">Flagellum</keyword>
<dbReference type="EMBL" id="JAIKTU010000003">
    <property type="protein sequence ID" value="MBY0754646.1"/>
    <property type="molecule type" value="Genomic_DNA"/>
</dbReference>
<dbReference type="InterPro" id="IPR019776">
    <property type="entry name" value="Flagellar_basal_body_rod_CS"/>
</dbReference>
<comment type="subcellular location">
    <subcellularLocation>
        <location evidence="2">Bacterial flagellum basal body</location>
    </subcellularLocation>
</comment>
<proteinExistence type="inferred from homology"/>
<dbReference type="Pfam" id="PF00460">
    <property type="entry name" value="Flg_bb_rod"/>
    <property type="match status" value="1"/>
</dbReference>
<evidence type="ECO:0000313" key="7">
    <source>
        <dbReference type="Proteomes" id="UP001299068"/>
    </source>
</evidence>
<dbReference type="PROSITE" id="PS00588">
    <property type="entry name" value="FLAGELLA_BB_ROD"/>
    <property type="match status" value="1"/>
</dbReference>
<evidence type="ECO:0000259" key="5">
    <source>
        <dbReference type="Pfam" id="PF22692"/>
    </source>
</evidence>
<dbReference type="Pfam" id="PF06429">
    <property type="entry name" value="Flg_bbr_C"/>
    <property type="match status" value="1"/>
</dbReference>
<dbReference type="PANTHER" id="PTHR30435:SF19">
    <property type="entry name" value="FLAGELLAR BASAL-BODY ROD PROTEIN FLGG"/>
    <property type="match status" value="1"/>
</dbReference>
<keyword evidence="6" id="KW-0966">Cell projection</keyword>
<evidence type="ECO:0000259" key="4">
    <source>
        <dbReference type="Pfam" id="PF06429"/>
    </source>
</evidence>
<evidence type="ECO:0000313" key="6">
    <source>
        <dbReference type="EMBL" id="MBY0754646.1"/>
    </source>
</evidence>
<feature type="domain" description="Flagellar basal-body/hook protein C-terminal" evidence="4">
    <location>
        <begin position="212"/>
        <end position="251"/>
    </location>
</feature>
<comment type="caution">
    <text evidence="6">The sequence shown here is derived from an EMBL/GenBank/DDBJ whole genome shotgun (WGS) entry which is preliminary data.</text>
</comment>
<gene>
    <name evidence="6" type="ORF">K5V21_04165</name>
</gene>
<keyword evidence="7" id="KW-1185">Reference proteome</keyword>
<reference evidence="6 7" key="1">
    <citation type="journal article" date="2021" name="Cell Host Microbe">
        <title>in vivo commensal control of Clostridioides difficile virulence.</title>
        <authorList>
            <person name="Girinathan B.P."/>
            <person name="Dibenedetto N."/>
            <person name="Worley J.N."/>
            <person name="Peltier J."/>
            <person name="Arrieta-Ortiz M.L."/>
            <person name="Rupa Christinal Immanuel S."/>
            <person name="Lavin R."/>
            <person name="Delaney M.L."/>
            <person name="Cummins C."/>
            <person name="Hoffmann M."/>
            <person name="Luo Y."/>
            <person name="Gonzalez-Escalona N."/>
            <person name="Allard M."/>
            <person name="Onderdonk A.B."/>
            <person name="Gerber G.K."/>
            <person name="Sonenshein A.L."/>
            <person name="Baliga N."/>
            <person name="Dupuy B."/>
            <person name="Bry L."/>
        </authorList>
    </citation>
    <scope>NUCLEOTIDE SEQUENCE [LARGE SCALE GENOMIC DNA]</scope>
    <source>
        <strain evidence="6 7">DSM 599</strain>
    </source>
</reference>
<comment type="similarity">
    <text evidence="1 2">Belongs to the flagella basal body rod proteins family.</text>
</comment>
<dbReference type="NCBIfam" id="TIGR03506">
    <property type="entry name" value="FlgEFG_subfam"/>
    <property type="match status" value="1"/>
</dbReference>
<dbReference type="InterPro" id="IPR053967">
    <property type="entry name" value="LlgE_F_G-like_D1"/>
</dbReference>
<dbReference type="InterPro" id="IPR001444">
    <property type="entry name" value="Flag_bb_rod_N"/>
</dbReference>
<sequence>MLRGMYSSVSAMINLQASQEVISNNMANINTTGYKSEHVISKTFEDMMLSNKDRYLNGKGRKQNLGVLNPGVRIDKVSTDYSQGLLVETNNNTDFSIEGKGFFTIKDNNGNTRYSRDGGFKIDNSGYLVNSSGYQVMGINKNINKLEAIRVGNSKITMDKNNNILLDSKVRYKFKIVDFADYNALKKAGQNLIDGENPTTVNDYKIRNGCKEKSNVDIIDVTSSLMVNLRAFEANQKVVQIMDSTLSKMANEIGNVR</sequence>
<dbReference type="InterPro" id="IPR037925">
    <property type="entry name" value="FlgE/F/G-like"/>
</dbReference>
<dbReference type="InterPro" id="IPR020013">
    <property type="entry name" value="Flagellar_FlgE/F/G"/>
</dbReference>
<keyword evidence="6" id="KW-0969">Cilium</keyword>
<dbReference type="Proteomes" id="UP001299068">
    <property type="component" value="Unassembled WGS sequence"/>
</dbReference>
<evidence type="ECO:0000256" key="2">
    <source>
        <dbReference type="RuleBase" id="RU362116"/>
    </source>
</evidence>
<feature type="domain" description="Flagellar basal body rod protein N-terminal" evidence="3">
    <location>
        <begin position="5"/>
        <end position="35"/>
    </location>
</feature>
<dbReference type="InterPro" id="IPR010930">
    <property type="entry name" value="Flg_bb/hook_C_dom"/>
</dbReference>
<keyword evidence="2" id="KW-0975">Bacterial flagellum</keyword>
<dbReference type="SUPFAM" id="SSF117143">
    <property type="entry name" value="Flagellar hook protein flgE"/>
    <property type="match status" value="1"/>
</dbReference>
<name>A0ABS7KV09_CLOSR</name>
<protein>
    <submittedName>
        <fullName evidence="6">Flagellar hook-basal body complex protein</fullName>
    </submittedName>
</protein>
<accession>A0ABS7KV09</accession>